<gene>
    <name evidence="1" type="ORF">LIER_15951</name>
</gene>
<dbReference type="CDD" id="cd09272">
    <property type="entry name" value="RNase_HI_RT_Ty1"/>
    <property type="match status" value="1"/>
</dbReference>
<dbReference type="Proteomes" id="UP001454036">
    <property type="component" value="Unassembled WGS sequence"/>
</dbReference>
<reference evidence="1 2" key="1">
    <citation type="submission" date="2024-01" db="EMBL/GenBank/DDBJ databases">
        <title>The complete chloroplast genome sequence of Lithospermum erythrorhizon: insights into the phylogenetic relationship among Boraginaceae species and the maternal lineages of purple gromwells.</title>
        <authorList>
            <person name="Okada T."/>
            <person name="Watanabe K."/>
        </authorList>
    </citation>
    <scope>NUCLEOTIDE SEQUENCE [LARGE SCALE GENOMIC DNA]</scope>
</reference>
<dbReference type="EMBL" id="BAABME010003516">
    <property type="protein sequence ID" value="GAA0159082.1"/>
    <property type="molecule type" value="Genomic_DNA"/>
</dbReference>
<sequence length="193" mass="20713">MHDPTAANLCAVNRILRYLAGTIHQGISITTAPSFGISAYSDSDWAGCPRTRRSTSGYCVLFSGNLVSWSSKKQPTVACSSTEAEYRALASVAAEITWLQMLLKDLHISLSHAPVALCDNISVPLGDLKVQHVPTQLQLADIFTKALPSSKFKAALSNLCLPHQAQLERGCKPIPAGRAAVSKITAEQSNKTH</sequence>
<protein>
    <submittedName>
        <fullName evidence="1">Transmembrane signal receptor</fullName>
    </submittedName>
</protein>
<comment type="caution">
    <text evidence="1">The sequence shown here is derived from an EMBL/GenBank/DDBJ whole genome shotgun (WGS) entry which is preliminary data.</text>
</comment>
<proteinExistence type="predicted"/>
<keyword evidence="1" id="KW-0812">Transmembrane</keyword>
<evidence type="ECO:0000313" key="2">
    <source>
        <dbReference type="Proteomes" id="UP001454036"/>
    </source>
</evidence>
<dbReference type="PANTHER" id="PTHR11439">
    <property type="entry name" value="GAG-POL-RELATED RETROTRANSPOSON"/>
    <property type="match status" value="1"/>
</dbReference>
<keyword evidence="1" id="KW-0675">Receptor</keyword>
<evidence type="ECO:0000313" key="1">
    <source>
        <dbReference type="EMBL" id="GAA0159082.1"/>
    </source>
</evidence>
<dbReference type="PANTHER" id="PTHR11439:SF455">
    <property type="entry name" value="RLK (RECEPTOR-LIKE PROTEIN KINASE) 8, PUTATIVE-RELATED"/>
    <property type="match status" value="1"/>
</dbReference>
<keyword evidence="1" id="KW-0472">Membrane</keyword>
<keyword evidence="2" id="KW-1185">Reference proteome</keyword>
<accession>A0AAV3Q4R0</accession>
<dbReference type="AlphaFoldDB" id="A0AAV3Q4R0"/>
<organism evidence="1 2">
    <name type="scientific">Lithospermum erythrorhizon</name>
    <name type="common">Purple gromwell</name>
    <name type="synonym">Lithospermum officinale var. erythrorhizon</name>
    <dbReference type="NCBI Taxonomy" id="34254"/>
    <lineage>
        <taxon>Eukaryota</taxon>
        <taxon>Viridiplantae</taxon>
        <taxon>Streptophyta</taxon>
        <taxon>Embryophyta</taxon>
        <taxon>Tracheophyta</taxon>
        <taxon>Spermatophyta</taxon>
        <taxon>Magnoliopsida</taxon>
        <taxon>eudicotyledons</taxon>
        <taxon>Gunneridae</taxon>
        <taxon>Pentapetalae</taxon>
        <taxon>asterids</taxon>
        <taxon>lamiids</taxon>
        <taxon>Boraginales</taxon>
        <taxon>Boraginaceae</taxon>
        <taxon>Boraginoideae</taxon>
        <taxon>Lithospermeae</taxon>
        <taxon>Lithospermum</taxon>
    </lineage>
</organism>
<name>A0AAV3Q4R0_LITER</name>